<organism evidence="1">
    <name type="scientific">marine metagenome</name>
    <dbReference type="NCBI Taxonomy" id="408172"/>
    <lineage>
        <taxon>unclassified sequences</taxon>
        <taxon>metagenomes</taxon>
        <taxon>ecological metagenomes</taxon>
    </lineage>
</organism>
<protein>
    <submittedName>
        <fullName evidence="1">Uncharacterized protein</fullName>
    </submittedName>
</protein>
<accession>A0A383CJV4</accession>
<name>A0A383CJV4_9ZZZZ</name>
<sequence>MNFINPQSIKILLGRTGFKTLEVTTPGKIDIDIMQN</sequence>
<dbReference type="AlphaFoldDB" id="A0A383CJV4"/>
<proteinExistence type="predicted"/>
<reference evidence="1" key="1">
    <citation type="submission" date="2018-05" db="EMBL/GenBank/DDBJ databases">
        <authorList>
            <person name="Lanie J.A."/>
            <person name="Ng W.-L."/>
            <person name="Kazmierczak K.M."/>
            <person name="Andrzejewski T.M."/>
            <person name="Davidsen T.M."/>
            <person name="Wayne K.J."/>
            <person name="Tettelin H."/>
            <person name="Glass J.I."/>
            <person name="Rusch D."/>
            <person name="Podicherti R."/>
            <person name="Tsui H.-C.T."/>
            <person name="Winkler M.E."/>
        </authorList>
    </citation>
    <scope>NUCLEOTIDE SEQUENCE</scope>
</reference>
<gene>
    <name evidence="1" type="ORF">METZ01_LOCUS484889</name>
</gene>
<dbReference type="EMBL" id="UINC01209144">
    <property type="protein sequence ID" value="SVE32035.1"/>
    <property type="molecule type" value="Genomic_DNA"/>
</dbReference>
<evidence type="ECO:0000313" key="1">
    <source>
        <dbReference type="EMBL" id="SVE32035.1"/>
    </source>
</evidence>
<feature type="non-terminal residue" evidence="1">
    <location>
        <position position="36"/>
    </location>
</feature>